<protein>
    <submittedName>
        <fullName evidence="1">Uncharacterized protein</fullName>
    </submittedName>
</protein>
<evidence type="ECO:0000313" key="2">
    <source>
        <dbReference type="EMBL" id="CAK9188278.1"/>
    </source>
</evidence>
<comment type="caution">
    <text evidence="1">The sequence shown here is derived from an EMBL/GenBank/DDBJ whole genome shotgun (WGS) entry which is preliminary data.</text>
</comment>
<reference evidence="1 3" key="1">
    <citation type="submission" date="2024-02" db="EMBL/GenBank/DDBJ databases">
        <authorList>
            <person name="Vignale AGUSTIN F."/>
            <person name="Sosa J E."/>
            <person name="Modenutti C."/>
        </authorList>
    </citation>
    <scope>NUCLEOTIDE SEQUENCE [LARGE SCALE GENOMIC DNA]</scope>
</reference>
<proteinExistence type="predicted"/>
<dbReference type="EMBL" id="CAUOFW020010390">
    <property type="protein sequence ID" value="CAK9188278.1"/>
    <property type="molecule type" value="Genomic_DNA"/>
</dbReference>
<evidence type="ECO:0000313" key="1">
    <source>
        <dbReference type="EMBL" id="CAK9188277.1"/>
    </source>
</evidence>
<dbReference type="AlphaFoldDB" id="A0ABC8V500"/>
<evidence type="ECO:0000313" key="3">
    <source>
        <dbReference type="Proteomes" id="UP001642360"/>
    </source>
</evidence>
<accession>A0ABC8V500</accession>
<sequence length="100" mass="12042">MKAVDFEDNEGDRDHLFCEWAEGFDTVDDLRQDIEEIWEKFISRKITFLIWVCKIAQKSKLLLKIDRKVMSYLQTIYPKQWNPIVKLEGYSSLKRKKNNL</sequence>
<organism evidence="1 3">
    <name type="scientific">Ilex paraguariensis</name>
    <name type="common">yerba mate</name>
    <dbReference type="NCBI Taxonomy" id="185542"/>
    <lineage>
        <taxon>Eukaryota</taxon>
        <taxon>Viridiplantae</taxon>
        <taxon>Streptophyta</taxon>
        <taxon>Embryophyta</taxon>
        <taxon>Tracheophyta</taxon>
        <taxon>Spermatophyta</taxon>
        <taxon>Magnoliopsida</taxon>
        <taxon>eudicotyledons</taxon>
        <taxon>Gunneridae</taxon>
        <taxon>Pentapetalae</taxon>
        <taxon>asterids</taxon>
        <taxon>campanulids</taxon>
        <taxon>Aquifoliales</taxon>
        <taxon>Aquifoliaceae</taxon>
        <taxon>Ilex</taxon>
    </lineage>
</organism>
<dbReference type="EMBL" id="CAUOFW020010390">
    <property type="protein sequence ID" value="CAK9188277.1"/>
    <property type="molecule type" value="Genomic_DNA"/>
</dbReference>
<gene>
    <name evidence="1" type="ORF">ILEXP_LOCUS58941</name>
    <name evidence="2" type="ORF">ILEXP_LOCUS58942</name>
</gene>
<keyword evidence="3" id="KW-1185">Reference proteome</keyword>
<dbReference type="Proteomes" id="UP001642360">
    <property type="component" value="Unassembled WGS sequence"/>
</dbReference>
<name>A0ABC8V500_9AQUA</name>